<keyword evidence="4" id="KW-1185">Reference proteome</keyword>
<dbReference type="Proteomes" id="UP001596977">
    <property type="component" value="Unassembled WGS sequence"/>
</dbReference>
<feature type="region of interest" description="Disordered" evidence="1">
    <location>
        <begin position="63"/>
        <end position="94"/>
    </location>
</feature>
<dbReference type="RefSeq" id="WP_264943346.1">
    <property type="nucleotide sequence ID" value="NZ_JAPDRA010000002.1"/>
</dbReference>
<feature type="compositionally biased region" description="Basic and acidic residues" evidence="1">
    <location>
        <begin position="68"/>
        <end position="80"/>
    </location>
</feature>
<dbReference type="EMBL" id="JBHTJG010000002">
    <property type="protein sequence ID" value="MFD0945852.1"/>
    <property type="molecule type" value="Genomic_DNA"/>
</dbReference>
<dbReference type="SMART" id="SM00966">
    <property type="entry name" value="SpoVT_AbrB"/>
    <property type="match status" value="1"/>
</dbReference>
<proteinExistence type="predicted"/>
<protein>
    <submittedName>
        <fullName evidence="3">AbrB/MazE/SpoVT family DNA-binding domain-containing protein</fullName>
    </submittedName>
</protein>
<dbReference type="InterPro" id="IPR037914">
    <property type="entry name" value="SpoVT-AbrB_sf"/>
</dbReference>
<evidence type="ECO:0000259" key="2">
    <source>
        <dbReference type="SMART" id="SM00966"/>
    </source>
</evidence>
<dbReference type="GO" id="GO:0003677">
    <property type="term" value="F:DNA binding"/>
    <property type="evidence" value="ECO:0007669"/>
    <property type="project" value="UniProtKB-KW"/>
</dbReference>
<dbReference type="SUPFAM" id="SSF89447">
    <property type="entry name" value="AbrB/MazE/MraZ-like"/>
    <property type="match status" value="1"/>
</dbReference>
<dbReference type="InterPro" id="IPR007159">
    <property type="entry name" value="SpoVT-AbrB_dom"/>
</dbReference>
<reference evidence="4" key="1">
    <citation type="journal article" date="2019" name="Int. J. Syst. Evol. Microbiol.">
        <title>The Global Catalogue of Microorganisms (GCM) 10K type strain sequencing project: providing services to taxonomists for standard genome sequencing and annotation.</title>
        <authorList>
            <consortium name="The Broad Institute Genomics Platform"/>
            <consortium name="The Broad Institute Genome Sequencing Center for Infectious Disease"/>
            <person name="Wu L."/>
            <person name="Ma J."/>
        </authorList>
    </citation>
    <scope>NUCLEOTIDE SEQUENCE [LARGE SCALE GENOMIC DNA]</scope>
    <source>
        <strain evidence="4">CCUG 62982</strain>
    </source>
</reference>
<evidence type="ECO:0000313" key="3">
    <source>
        <dbReference type="EMBL" id="MFD0945852.1"/>
    </source>
</evidence>
<name>A0ABW3H3W2_9SPHN</name>
<evidence type="ECO:0000313" key="4">
    <source>
        <dbReference type="Proteomes" id="UP001596977"/>
    </source>
</evidence>
<feature type="domain" description="SpoVT-AbrB" evidence="2">
    <location>
        <begin position="10"/>
        <end position="51"/>
    </location>
</feature>
<evidence type="ECO:0000256" key="1">
    <source>
        <dbReference type="SAM" id="MobiDB-lite"/>
    </source>
</evidence>
<sequence length="94" mass="10698">MTKEYRARTFKSGNSVALRLPKGLGIEPGREMRVREEQGRFTVEPADVKRKIDVSKFWGKAPGLTVPSRDDFDDPPRAWDRPGWPGWPDSSTPE</sequence>
<organism evidence="3 4">
    <name type="scientific">Sphingomonas canadensis</name>
    <dbReference type="NCBI Taxonomy" id="1219257"/>
    <lineage>
        <taxon>Bacteria</taxon>
        <taxon>Pseudomonadati</taxon>
        <taxon>Pseudomonadota</taxon>
        <taxon>Alphaproteobacteria</taxon>
        <taxon>Sphingomonadales</taxon>
        <taxon>Sphingomonadaceae</taxon>
        <taxon>Sphingomonas</taxon>
    </lineage>
</organism>
<gene>
    <name evidence="3" type="ORF">ACFQ1E_05830</name>
</gene>
<accession>A0ABW3H3W2</accession>
<comment type="caution">
    <text evidence="3">The sequence shown here is derived from an EMBL/GenBank/DDBJ whole genome shotgun (WGS) entry which is preliminary data.</text>
</comment>
<keyword evidence="3" id="KW-0238">DNA-binding</keyword>